<name>A0A1F8F6S1_9BACT</name>
<keyword evidence="1" id="KW-0804">Transcription</keyword>
<organism evidence="3 4">
    <name type="scientific">Candidatus Yanofskybacteria bacterium RIFCSPHIGHO2_01_FULL_45_42</name>
    <dbReference type="NCBI Taxonomy" id="1802671"/>
    <lineage>
        <taxon>Bacteria</taxon>
        <taxon>Candidatus Yanofskyibacteriota</taxon>
    </lineage>
</organism>
<dbReference type="InterPro" id="IPR007759">
    <property type="entry name" value="Asxl_HARE-HTH"/>
</dbReference>
<dbReference type="Pfam" id="PF04545">
    <property type="entry name" value="Sigma70_r4"/>
    <property type="match status" value="1"/>
</dbReference>
<evidence type="ECO:0000259" key="2">
    <source>
        <dbReference type="PROSITE" id="PS51913"/>
    </source>
</evidence>
<dbReference type="SUPFAM" id="SSF88659">
    <property type="entry name" value="Sigma3 and sigma4 domains of RNA polymerase sigma factors"/>
    <property type="match status" value="1"/>
</dbReference>
<dbReference type="PROSITE" id="PS51913">
    <property type="entry name" value="HTH_HARE"/>
    <property type="match status" value="1"/>
</dbReference>
<dbReference type="InterPro" id="IPR007630">
    <property type="entry name" value="RNA_pol_sigma70_r4"/>
</dbReference>
<dbReference type="InterPro" id="IPR036388">
    <property type="entry name" value="WH-like_DNA-bd_sf"/>
</dbReference>
<comment type="caution">
    <text evidence="3">The sequence shown here is derived from an EMBL/GenBank/DDBJ whole genome shotgun (WGS) entry which is preliminary data.</text>
</comment>
<dbReference type="InterPro" id="IPR013324">
    <property type="entry name" value="RNA_pol_sigma_r3/r4-like"/>
</dbReference>
<dbReference type="PANTHER" id="PTHR30603:SF47">
    <property type="entry name" value="RNA POLYMERASE SIGMA FACTOR SIGD, CHLOROPLASTIC"/>
    <property type="match status" value="1"/>
</dbReference>
<feature type="domain" description="HTH HARE-type" evidence="2">
    <location>
        <begin position="222"/>
        <end position="286"/>
    </location>
</feature>
<dbReference type="Proteomes" id="UP000178023">
    <property type="component" value="Unassembled WGS sequence"/>
</dbReference>
<dbReference type="GO" id="GO:0003700">
    <property type="term" value="F:DNA-binding transcription factor activity"/>
    <property type="evidence" value="ECO:0007669"/>
    <property type="project" value="InterPro"/>
</dbReference>
<sequence length="351" mass="39506">MALPISSIAKTVGQLVKNLSSRNRDIITRRFGLKTGKKETLESIGQSYGITRERVRQIEEFTFGQLTKTLGQNNQINDFVEMSRKILAGSSGVMKERDLFRAFSGNEKDSVTNSALVFCLTLNGEFYRFNENNNFTSFWALSEKHAGHFRDSTTALIGAFNENKAVLSMENFSGMAKENKITDFEGRFSEEYLRAILSVSKDISRNIFGEVGLAVWPEIRPRGVKDKAYLVLKKAKEPRHFGEIAKLINSTNFSDRKANIQTVHNELIKDGRFVLIGRGLYALSEWGYKPGTVKDVLIDILKESAKPLAKAELVAKIMNARRVKENTILLNLQDSKVFKKGGDGTYTLKKV</sequence>
<gene>
    <name evidence="3" type="ORF">A2750_03760</name>
</gene>
<dbReference type="PANTHER" id="PTHR30603">
    <property type="entry name" value="RNA POLYMERASE SIGMA FACTOR RPO"/>
    <property type="match status" value="1"/>
</dbReference>
<evidence type="ECO:0000256" key="1">
    <source>
        <dbReference type="ARBA" id="ARBA00023163"/>
    </source>
</evidence>
<proteinExistence type="predicted"/>
<dbReference type="InterPro" id="IPR038087">
    <property type="entry name" value="RNAP_delta_N_dom_sf"/>
</dbReference>
<dbReference type="AlphaFoldDB" id="A0A1F8F6S1"/>
<reference evidence="3 4" key="1">
    <citation type="journal article" date="2016" name="Nat. Commun.">
        <title>Thousands of microbial genomes shed light on interconnected biogeochemical processes in an aquifer system.</title>
        <authorList>
            <person name="Anantharaman K."/>
            <person name="Brown C.T."/>
            <person name="Hug L.A."/>
            <person name="Sharon I."/>
            <person name="Castelle C.J."/>
            <person name="Probst A.J."/>
            <person name="Thomas B.C."/>
            <person name="Singh A."/>
            <person name="Wilkins M.J."/>
            <person name="Karaoz U."/>
            <person name="Brodie E.L."/>
            <person name="Williams K.H."/>
            <person name="Hubbard S.S."/>
            <person name="Banfield J.F."/>
        </authorList>
    </citation>
    <scope>NUCLEOTIDE SEQUENCE [LARGE SCALE GENOMIC DNA]</scope>
</reference>
<evidence type="ECO:0000313" key="3">
    <source>
        <dbReference type="EMBL" id="OGN08260.1"/>
    </source>
</evidence>
<dbReference type="Gene3D" id="1.10.10.10">
    <property type="entry name" value="Winged helix-like DNA-binding domain superfamily/Winged helix DNA-binding domain"/>
    <property type="match status" value="1"/>
</dbReference>
<evidence type="ECO:0000313" key="4">
    <source>
        <dbReference type="Proteomes" id="UP000178023"/>
    </source>
</evidence>
<dbReference type="InterPro" id="IPR000943">
    <property type="entry name" value="RNA_pol_sigma70"/>
</dbReference>
<dbReference type="EMBL" id="MGJL01000008">
    <property type="protein sequence ID" value="OGN08260.1"/>
    <property type="molecule type" value="Genomic_DNA"/>
</dbReference>
<protein>
    <recommendedName>
        <fullName evidence="2">HTH HARE-type domain-containing protein</fullName>
    </recommendedName>
</protein>
<dbReference type="GO" id="GO:0006352">
    <property type="term" value="P:DNA-templated transcription initiation"/>
    <property type="evidence" value="ECO:0007669"/>
    <property type="project" value="InterPro"/>
</dbReference>
<accession>A0A1F8F6S1</accession>
<dbReference type="Gene3D" id="1.10.10.1250">
    <property type="entry name" value="RNA polymerase, subunit delta, N-terminal domain"/>
    <property type="match status" value="1"/>
</dbReference>
<dbReference type="InterPro" id="IPR050239">
    <property type="entry name" value="Sigma-70_RNA_pol_init_factors"/>
</dbReference>
<dbReference type="PRINTS" id="PR00046">
    <property type="entry name" value="SIGMA70FCT"/>
</dbReference>